<dbReference type="InterPro" id="IPR016035">
    <property type="entry name" value="Acyl_Trfase/lysoPLipase"/>
</dbReference>
<dbReference type="SMART" id="SM00827">
    <property type="entry name" value="PKS_AT"/>
    <property type="match status" value="1"/>
</dbReference>
<evidence type="ECO:0000259" key="1">
    <source>
        <dbReference type="SMART" id="SM00827"/>
    </source>
</evidence>
<organism evidence="2 3">
    <name type="scientific">Lepraria finkii</name>
    <dbReference type="NCBI Taxonomy" id="1340010"/>
    <lineage>
        <taxon>Eukaryota</taxon>
        <taxon>Fungi</taxon>
        <taxon>Dikarya</taxon>
        <taxon>Ascomycota</taxon>
        <taxon>Pezizomycotina</taxon>
        <taxon>Lecanoromycetes</taxon>
        <taxon>OSLEUM clade</taxon>
        <taxon>Lecanoromycetidae</taxon>
        <taxon>Lecanorales</taxon>
        <taxon>Lecanorineae</taxon>
        <taxon>Stereocaulaceae</taxon>
        <taxon>Lepraria</taxon>
    </lineage>
</organism>
<keyword evidence="3" id="KW-1185">Reference proteome</keyword>
<proteinExistence type="predicted"/>
<dbReference type="InterPro" id="IPR050091">
    <property type="entry name" value="PKS_NRPS_Biosynth_Enz"/>
</dbReference>
<dbReference type="SUPFAM" id="SSF52151">
    <property type="entry name" value="FabD/lysophospholipase-like"/>
    <property type="match status" value="1"/>
</dbReference>
<dbReference type="InterPro" id="IPR001227">
    <property type="entry name" value="Ac_transferase_dom_sf"/>
</dbReference>
<dbReference type="PANTHER" id="PTHR43775">
    <property type="entry name" value="FATTY ACID SYNTHASE"/>
    <property type="match status" value="1"/>
</dbReference>
<sequence length="241" mass="26769">MLRCVNSPKNVTATGDLECIDALNDVMAEKGVFARRLQVNVAYHSFYMEDIAAKYAILIEEIVPKSIEGKPRNPGDALPVFSSVTITRLALESFSNPEYWVSKLASKVRFLDALSQISSYLLMQRPSKQTGKDLLIEFGPHAALQRTVKDILDKIVRSDNIGYDSLLKRDMSSLENCLEFLGRIRCSGYMVDLTLANSPRLKERRILSCLSIFHRTHSIIHNRTGQGAGSVGISDAGTCEA</sequence>
<dbReference type="Proteomes" id="UP001590951">
    <property type="component" value="Unassembled WGS sequence"/>
</dbReference>
<dbReference type="EMBL" id="JBHFEH010000025">
    <property type="protein sequence ID" value="KAL2052766.1"/>
    <property type="molecule type" value="Genomic_DNA"/>
</dbReference>
<dbReference type="InterPro" id="IPR014043">
    <property type="entry name" value="Acyl_transferase_dom"/>
</dbReference>
<evidence type="ECO:0000313" key="2">
    <source>
        <dbReference type="EMBL" id="KAL2052766.1"/>
    </source>
</evidence>
<name>A0ABR4B4H0_9LECA</name>
<evidence type="ECO:0000313" key="3">
    <source>
        <dbReference type="Proteomes" id="UP001590951"/>
    </source>
</evidence>
<dbReference type="Gene3D" id="3.40.366.10">
    <property type="entry name" value="Malonyl-Coenzyme A Acyl Carrier Protein, domain 2"/>
    <property type="match status" value="1"/>
</dbReference>
<comment type="caution">
    <text evidence="2">The sequence shown here is derived from an EMBL/GenBank/DDBJ whole genome shotgun (WGS) entry which is preliminary data.</text>
</comment>
<feature type="domain" description="Malonyl-CoA:ACP transacylase (MAT)" evidence="1">
    <location>
        <begin position="2"/>
        <end position="171"/>
    </location>
</feature>
<protein>
    <recommendedName>
        <fullName evidence="1">Malonyl-CoA:ACP transacylase (MAT) domain-containing protein</fullName>
    </recommendedName>
</protein>
<accession>A0ABR4B4H0</accession>
<reference evidence="2 3" key="1">
    <citation type="submission" date="2024-09" db="EMBL/GenBank/DDBJ databases">
        <title>Rethinking Asexuality: The Enigmatic Case of Functional Sexual Genes in Lepraria (Stereocaulaceae).</title>
        <authorList>
            <person name="Doellman M."/>
            <person name="Sun Y."/>
            <person name="Barcenas-Pena A."/>
            <person name="Lumbsch H.T."/>
            <person name="Grewe F."/>
        </authorList>
    </citation>
    <scope>NUCLEOTIDE SEQUENCE [LARGE SCALE GENOMIC DNA]</scope>
    <source>
        <strain evidence="2 3">Grewe 0041</strain>
    </source>
</reference>
<dbReference type="Pfam" id="PF00698">
    <property type="entry name" value="Acyl_transf_1"/>
    <property type="match status" value="1"/>
</dbReference>
<dbReference type="PANTHER" id="PTHR43775:SF29">
    <property type="entry name" value="ASPERFURANONE POLYKETIDE SYNTHASE AFOG-RELATED"/>
    <property type="match status" value="1"/>
</dbReference>
<gene>
    <name evidence="2" type="ORF">ABVK25_007006</name>
</gene>